<accession>A0A8T3CC14</accession>
<proteinExistence type="predicted"/>
<dbReference type="EMBL" id="JAGYWB010000002">
    <property type="protein sequence ID" value="KAI0529541.1"/>
    <property type="molecule type" value="Genomic_DNA"/>
</dbReference>
<name>A0A8T3CC14_DENNO</name>
<evidence type="ECO:0000259" key="1">
    <source>
        <dbReference type="Pfam" id="PF10440"/>
    </source>
</evidence>
<gene>
    <name evidence="2" type="ORF">KFK09_002093</name>
</gene>
<feature type="domain" description="WIYLD" evidence="1">
    <location>
        <begin position="1"/>
        <end position="51"/>
    </location>
</feature>
<dbReference type="InterPro" id="IPR043017">
    <property type="entry name" value="WIYLD_dom_sf"/>
</dbReference>
<dbReference type="AlphaFoldDB" id="A0A8T3CC14"/>
<keyword evidence="3" id="KW-1185">Reference proteome</keyword>
<dbReference type="PANTHER" id="PTHR34271">
    <property type="entry name" value="NUCLEOLAR HISTONE METHYLTRANSFERASE-RELATED PROTEIN"/>
    <property type="match status" value="1"/>
</dbReference>
<comment type="caution">
    <text evidence="2">The sequence shown here is derived from an EMBL/GenBank/DDBJ whole genome shotgun (WGS) entry which is preliminary data.</text>
</comment>
<sequence>MDAAIAALTSLGFSADDIRDTIYEILQAYDNDAVIGWRFIREYNYKMVVNMLQYKRMKEKQAKSKHEKKYASYSAEAPTKCYGMNSDEDDDEA</sequence>
<organism evidence="2 3">
    <name type="scientific">Dendrobium nobile</name>
    <name type="common">Orchid</name>
    <dbReference type="NCBI Taxonomy" id="94219"/>
    <lineage>
        <taxon>Eukaryota</taxon>
        <taxon>Viridiplantae</taxon>
        <taxon>Streptophyta</taxon>
        <taxon>Embryophyta</taxon>
        <taxon>Tracheophyta</taxon>
        <taxon>Spermatophyta</taxon>
        <taxon>Magnoliopsida</taxon>
        <taxon>Liliopsida</taxon>
        <taxon>Asparagales</taxon>
        <taxon>Orchidaceae</taxon>
        <taxon>Epidendroideae</taxon>
        <taxon>Malaxideae</taxon>
        <taxon>Dendrobiinae</taxon>
        <taxon>Dendrobium</taxon>
    </lineage>
</organism>
<dbReference type="OrthoDB" id="1898570at2759"/>
<dbReference type="Pfam" id="PF10440">
    <property type="entry name" value="WIYLD"/>
    <property type="match status" value="1"/>
</dbReference>
<evidence type="ECO:0000313" key="3">
    <source>
        <dbReference type="Proteomes" id="UP000829196"/>
    </source>
</evidence>
<protein>
    <recommendedName>
        <fullName evidence="1">WIYLD domain-containing protein</fullName>
    </recommendedName>
</protein>
<dbReference type="Proteomes" id="UP000829196">
    <property type="component" value="Unassembled WGS sequence"/>
</dbReference>
<dbReference type="Gene3D" id="1.10.8.850">
    <property type="entry name" value="Histone-lysine N methyltransferase , C-terminal domain-like"/>
    <property type="match status" value="1"/>
</dbReference>
<reference evidence="2" key="1">
    <citation type="journal article" date="2022" name="Front. Genet.">
        <title>Chromosome-Scale Assembly of the Dendrobium nobile Genome Provides Insights Into the Molecular Mechanism of the Biosynthesis of the Medicinal Active Ingredient of Dendrobium.</title>
        <authorList>
            <person name="Xu Q."/>
            <person name="Niu S.-C."/>
            <person name="Li K.-L."/>
            <person name="Zheng P.-J."/>
            <person name="Zhang X.-J."/>
            <person name="Jia Y."/>
            <person name="Liu Y."/>
            <person name="Niu Y.-X."/>
            <person name="Yu L.-H."/>
            <person name="Chen D.-F."/>
            <person name="Zhang G.-Q."/>
        </authorList>
    </citation>
    <scope>NUCLEOTIDE SEQUENCE</scope>
    <source>
        <tissue evidence="2">Leaf</tissue>
    </source>
</reference>
<evidence type="ECO:0000313" key="2">
    <source>
        <dbReference type="EMBL" id="KAI0529541.1"/>
    </source>
</evidence>
<dbReference type="SMR" id="A0A8T3CC14"/>
<dbReference type="PANTHER" id="PTHR34271:SF1">
    <property type="entry name" value="NUCLEOLAR HISTONE METHYLTRANSFERASE-RELATED PROTEIN"/>
    <property type="match status" value="1"/>
</dbReference>
<dbReference type="InterPro" id="IPR018848">
    <property type="entry name" value="WIYLD_domain"/>
</dbReference>